<organism evidence="2 3">
    <name type="scientific">Oryza meyeriana var. granulata</name>
    <dbReference type="NCBI Taxonomy" id="110450"/>
    <lineage>
        <taxon>Eukaryota</taxon>
        <taxon>Viridiplantae</taxon>
        <taxon>Streptophyta</taxon>
        <taxon>Embryophyta</taxon>
        <taxon>Tracheophyta</taxon>
        <taxon>Spermatophyta</taxon>
        <taxon>Magnoliopsida</taxon>
        <taxon>Liliopsida</taxon>
        <taxon>Poales</taxon>
        <taxon>Poaceae</taxon>
        <taxon>BOP clade</taxon>
        <taxon>Oryzoideae</taxon>
        <taxon>Oryzeae</taxon>
        <taxon>Oryzinae</taxon>
        <taxon>Oryza</taxon>
        <taxon>Oryza meyeriana</taxon>
    </lineage>
</organism>
<evidence type="ECO:0000313" key="2">
    <source>
        <dbReference type="EMBL" id="KAF0928083.1"/>
    </source>
</evidence>
<reference evidence="2 3" key="1">
    <citation type="submission" date="2019-11" db="EMBL/GenBank/DDBJ databases">
        <title>Whole genome sequence of Oryza granulata.</title>
        <authorList>
            <person name="Li W."/>
        </authorList>
    </citation>
    <scope>NUCLEOTIDE SEQUENCE [LARGE SCALE GENOMIC DNA]</scope>
    <source>
        <strain evidence="3">cv. Menghai</strain>
        <tissue evidence="2">Leaf</tissue>
    </source>
</reference>
<accession>A0A6G1ETT8</accession>
<sequence length="74" mass="7948">MENTNDRLCRLFTSGSKGVPHAVQPQEVATGENFAKQHLMGLQCAAAKFPLGQTGDANTSPWFHSGDAQRCSSL</sequence>
<gene>
    <name evidence="2" type="ORF">E2562_037726</name>
</gene>
<protein>
    <submittedName>
        <fullName evidence="2">Uncharacterized protein</fullName>
    </submittedName>
</protein>
<keyword evidence="3" id="KW-1185">Reference proteome</keyword>
<comment type="caution">
    <text evidence="2">The sequence shown here is derived from an EMBL/GenBank/DDBJ whole genome shotgun (WGS) entry which is preliminary data.</text>
</comment>
<dbReference type="AlphaFoldDB" id="A0A6G1ETT8"/>
<dbReference type="EMBL" id="SPHZ02000003">
    <property type="protein sequence ID" value="KAF0928083.1"/>
    <property type="molecule type" value="Genomic_DNA"/>
</dbReference>
<dbReference type="Proteomes" id="UP000479710">
    <property type="component" value="Unassembled WGS sequence"/>
</dbReference>
<evidence type="ECO:0000313" key="3">
    <source>
        <dbReference type="Proteomes" id="UP000479710"/>
    </source>
</evidence>
<name>A0A6G1ETT8_9ORYZ</name>
<proteinExistence type="predicted"/>
<evidence type="ECO:0000256" key="1">
    <source>
        <dbReference type="SAM" id="MobiDB-lite"/>
    </source>
</evidence>
<feature type="region of interest" description="Disordered" evidence="1">
    <location>
        <begin position="55"/>
        <end position="74"/>
    </location>
</feature>